<name>A0A8H5TNT5_FUSHE</name>
<proteinExistence type="predicted"/>
<evidence type="ECO:0000313" key="1">
    <source>
        <dbReference type="EMBL" id="KAF5672795.1"/>
    </source>
</evidence>
<dbReference type="EMBL" id="JAAGWQ010000058">
    <property type="protein sequence ID" value="KAF5672795.1"/>
    <property type="molecule type" value="Genomic_DNA"/>
</dbReference>
<keyword evidence="2" id="KW-1185">Reference proteome</keyword>
<evidence type="ECO:0000313" key="2">
    <source>
        <dbReference type="Proteomes" id="UP000567885"/>
    </source>
</evidence>
<dbReference type="Proteomes" id="UP000567885">
    <property type="component" value="Unassembled WGS sequence"/>
</dbReference>
<organism evidence="1 2">
    <name type="scientific">Fusarium heterosporum</name>
    <dbReference type="NCBI Taxonomy" id="42747"/>
    <lineage>
        <taxon>Eukaryota</taxon>
        <taxon>Fungi</taxon>
        <taxon>Dikarya</taxon>
        <taxon>Ascomycota</taxon>
        <taxon>Pezizomycotina</taxon>
        <taxon>Sordariomycetes</taxon>
        <taxon>Hypocreomycetidae</taxon>
        <taxon>Hypocreales</taxon>
        <taxon>Nectriaceae</taxon>
        <taxon>Fusarium</taxon>
        <taxon>Fusarium heterosporum species complex</taxon>
    </lineage>
</organism>
<sequence>MDTQSGFLSLPREIRDIIYDYALEDVPFSDALTATTAYTPESFPLLYVDKFISEELQPLLYENHAMVIPIQSPKEYANGNSNFFPKDTKCSRMMKQRSKSLVIEMALITSVDDSEFGETVRFGGVLIPDILALKPELTGLKEIKLVFWSYSYSEDIADWSDPLKKLTEAWPEISLEVELNVFDFYDECAGDGGSNWIEGWDDWADEVGVCLEVSNLTWAEGADGKFPGRHIYVPAWKDEEFCYLNPDEQDKELHYCNFDKGPMYVNLALYDEEGPAFDNRRTFTVDFGDS</sequence>
<protein>
    <submittedName>
        <fullName evidence="1">Uncharacterized protein</fullName>
    </submittedName>
</protein>
<dbReference type="OrthoDB" id="5104305at2759"/>
<reference evidence="1 2" key="1">
    <citation type="submission" date="2020-05" db="EMBL/GenBank/DDBJ databases">
        <title>Identification and distribution of gene clusters putatively required for synthesis of sphingolipid metabolism inhibitors in phylogenetically diverse species of the filamentous fungus Fusarium.</title>
        <authorList>
            <person name="Kim H.-S."/>
            <person name="Busman M."/>
            <person name="Brown D.W."/>
            <person name="Divon H."/>
            <person name="Uhlig S."/>
            <person name="Proctor R.H."/>
        </authorList>
    </citation>
    <scope>NUCLEOTIDE SEQUENCE [LARGE SCALE GENOMIC DNA]</scope>
    <source>
        <strain evidence="1 2">NRRL 20693</strain>
    </source>
</reference>
<dbReference type="AlphaFoldDB" id="A0A8H5TNT5"/>
<gene>
    <name evidence="1" type="ORF">FHETE_3629</name>
</gene>
<comment type="caution">
    <text evidence="1">The sequence shown here is derived from an EMBL/GenBank/DDBJ whole genome shotgun (WGS) entry which is preliminary data.</text>
</comment>
<accession>A0A8H5TNT5</accession>